<accession>U4KY55</accession>
<evidence type="ECO:0000313" key="1">
    <source>
        <dbReference type="EMBL" id="CCX04514.1"/>
    </source>
</evidence>
<protein>
    <submittedName>
        <fullName evidence="1">Uncharacterized protein</fullName>
    </submittedName>
</protein>
<evidence type="ECO:0000313" key="2">
    <source>
        <dbReference type="Proteomes" id="UP000018144"/>
    </source>
</evidence>
<reference evidence="1 2" key="1">
    <citation type="journal article" date="2013" name="PLoS Genet.">
        <title>The genome and development-dependent transcriptomes of Pyronema confluens: a window into fungal evolution.</title>
        <authorList>
            <person name="Traeger S."/>
            <person name="Altegoer F."/>
            <person name="Freitag M."/>
            <person name="Gabaldon T."/>
            <person name="Kempken F."/>
            <person name="Kumar A."/>
            <person name="Marcet-Houben M."/>
            <person name="Poggeler S."/>
            <person name="Stajich J.E."/>
            <person name="Nowrousian M."/>
        </authorList>
    </citation>
    <scope>NUCLEOTIDE SEQUENCE [LARGE SCALE GENOMIC DNA]</scope>
    <source>
        <strain evidence="2">CBS 100304</strain>
        <tissue evidence="1">Vegetative mycelium</tissue>
    </source>
</reference>
<name>U4KY55_PYROM</name>
<sequence>MAGLSGTSMC</sequence>
<dbReference type="EMBL" id="HF935207">
    <property type="protein sequence ID" value="CCX04514.1"/>
    <property type="molecule type" value="Genomic_DNA"/>
</dbReference>
<keyword evidence="2" id="KW-1185">Reference proteome</keyword>
<proteinExistence type="predicted"/>
<dbReference type="Proteomes" id="UP000018144">
    <property type="component" value="Unassembled WGS sequence"/>
</dbReference>
<organism evidence="1 2">
    <name type="scientific">Pyronema omphalodes (strain CBS 100304)</name>
    <name type="common">Pyronema confluens</name>
    <dbReference type="NCBI Taxonomy" id="1076935"/>
    <lineage>
        <taxon>Eukaryota</taxon>
        <taxon>Fungi</taxon>
        <taxon>Dikarya</taxon>
        <taxon>Ascomycota</taxon>
        <taxon>Pezizomycotina</taxon>
        <taxon>Pezizomycetes</taxon>
        <taxon>Pezizales</taxon>
        <taxon>Pyronemataceae</taxon>
        <taxon>Pyronema</taxon>
    </lineage>
</organism>
<gene>
    <name evidence="1" type="ORF">PCON_02590</name>
</gene>